<evidence type="ECO:0000256" key="5">
    <source>
        <dbReference type="ARBA" id="ARBA00023277"/>
    </source>
</evidence>
<dbReference type="InterPro" id="IPR011040">
    <property type="entry name" value="Sialidase"/>
</dbReference>
<reference evidence="10 11" key="1">
    <citation type="submission" date="2025-05" db="UniProtKB">
        <authorList>
            <consortium name="RefSeq"/>
        </authorList>
    </citation>
    <scope>IDENTIFICATION</scope>
    <source>
        <tissue evidence="10 11">Tongue muscle</tissue>
    </source>
</reference>
<keyword evidence="6" id="KW-0326">Glycosidase</keyword>
<dbReference type="AlphaFoldDB" id="A0A6J0Z5G1"/>
<dbReference type="GO" id="GO:0005789">
    <property type="term" value="C:endoplasmic reticulum membrane"/>
    <property type="evidence" value="ECO:0007669"/>
    <property type="project" value="UniProtKB-SubCell"/>
</dbReference>
<evidence type="ECO:0000313" key="10">
    <source>
        <dbReference type="RefSeq" id="XP_020768879.2"/>
    </source>
</evidence>
<dbReference type="OrthoDB" id="2739686at2759"/>
<dbReference type="InterPro" id="IPR026856">
    <property type="entry name" value="Sialidase_fam"/>
</dbReference>
<feature type="domain" description="Sialidase" evidence="8">
    <location>
        <begin position="78"/>
        <end position="278"/>
    </location>
</feature>
<dbReference type="GO" id="GO:0043005">
    <property type="term" value="C:neuron projection"/>
    <property type="evidence" value="ECO:0007669"/>
    <property type="project" value="UniProtKB-SubCell"/>
</dbReference>
<proteinExistence type="inferred from homology"/>
<comment type="similarity">
    <text evidence="2">Belongs to the glycosyl hydrolase 33 family.</text>
</comment>
<dbReference type="GO" id="GO:0043202">
    <property type="term" value="C:lysosomal lumen"/>
    <property type="evidence" value="ECO:0007669"/>
    <property type="project" value="UniProtKB-SubCell"/>
</dbReference>
<dbReference type="RefSeq" id="XP_070319692.1">
    <property type="nucleotide sequence ID" value="XM_070463591.1"/>
</dbReference>
<evidence type="ECO:0000256" key="3">
    <source>
        <dbReference type="ARBA" id="ARBA00012733"/>
    </source>
</evidence>
<evidence type="ECO:0000259" key="8">
    <source>
        <dbReference type="Pfam" id="PF13088"/>
    </source>
</evidence>
<dbReference type="Pfam" id="PF13088">
    <property type="entry name" value="BNR_2"/>
    <property type="match status" value="1"/>
</dbReference>
<evidence type="ECO:0000256" key="1">
    <source>
        <dbReference type="ARBA" id="ARBA00000427"/>
    </source>
</evidence>
<evidence type="ECO:0000313" key="12">
    <source>
        <dbReference type="RefSeq" id="XP_070319692.1"/>
    </source>
</evidence>
<dbReference type="PANTHER" id="PTHR10628">
    <property type="entry name" value="SIALIDASE"/>
    <property type="match status" value="1"/>
</dbReference>
<dbReference type="GO" id="GO:0005743">
    <property type="term" value="C:mitochondrial inner membrane"/>
    <property type="evidence" value="ECO:0007669"/>
    <property type="project" value="UniProtKB-SubCell"/>
</dbReference>
<dbReference type="RefSeq" id="XP_020768879.2">
    <property type="nucleotide sequence ID" value="XM_020913220.2"/>
</dbReference>
<dbReference type="GO" id="GO:0005886">
    <property type="term" value="C:plasma membrane"/>
    <property type="evidence" value="ECO:0007669"/>
    <property type="project" value="UniProtKB-SubCell"/>
</dbReference>
<dbReference type="GO" id="GO:0004308">
    <property type="term" value="F:exo-alpha-sialidase activity"/>
    <property type="evidence" value="ECO:0007669"/>
    <property type="project" value="UniProtKB-EC"/>
</dbReference>
<accession>A0A6J0Z5G1</accession>
<evidence type="ECO:0000256" key="6">
    <source>
        <dbReference type="ARBA" id="ARBA00023295"/>
    </source>
</evidence>
<dbReference type="Proteomes" id="UP001652640">
    <property type="component" value="Unplaced"/>
</dbReference>
<dbReference type="Gene3D" id="2.120.10.10">
    <property type="match status" value="2"/>
</dbReference>
<evidence type="ECO:0000256" key="7">
    <source>
        <dbReference type="SAM" id="MobiDB-lite"/>
    </source>
</evidence>
<dbReference type="RefSeq" id="XP_070319691.1">
    <property type="nucleotide sequence ID" value="XM_070463590.1"/>
</dbReference>
<comment type="catalytic activity">
    <reaction evidence="1">
        <text>Hydrolysis of alpha-(2-&gt;3)-, alpha-(2-&gt;6)-, alpha-(2-&gt;8)- glycosidic linkages of terminal sialic acid residues in oligosaccharides, glycoproteins, glycolipids, colominic acid and synthetic substrates.</text>
        <dbReference type="EC" id="3.2.1.18"/>
    </reaction>
</comment>
<dbReference type="KEGG" id="ovr:110150291"/>
<organism evidence="9 10">
    <name type="scientific">Odocoileus virginianus</name>
    <name type="common">White-tailed deer</name>
    <dbReference type="NCBI Taxonomy" id="9874"/>
    <lineage>
        <taxon>Eukaryota</taxon>
        <taxon>Metazoa</taxon>
        <taxon>Chordata</taxon>
        <taxon>Craniata</taxon>
        <taxon>Vertebrata</taxon>
        <taxon>Euteleostomi</taxon>
        <taxon>Mammalia</taxon>
        <taxon>Eutheria</taxon>
        <taxon>Laurasiatheria</taxon>
        <taxon>Artiodactyla</taxon>
        <taxon>Ruminantia</taxon>
        <taxon>Pecora</taxon>
        <taxon>Cervidae</taxon>
        <taxon>Odocoileinae</taxon>
        <taxon>Odocoileus</taxon>
    </lineage>
</organism>
<evidence type="ECO:0000256" key="2">
    <source>
        <dbReference type="ARBA" id="ARBA00009348"/>
    </source>
</evidence>
<name>A0A6J0Z5G1_ODOVR</name>
<evidence type="ECO:0000313" key="11">
    <source>
        <dbReference type="RefSeq" id="XP_070319691.1"/>
    </source>
</evidence>
<dbReference type="InParanoid" id="A0A6J0Z5G1"/>
<evidence type="ECO:0000313" key="9">
    <source>
        <dbReference type="Proteomes" id="UP001652640"/>
    </source>
</evidence>
<feature type="compositionally biased region" description="Gly residues" evidence="7">
    <location>
        <begin position="339"/>
        <end position="357"/>
    </location>
</feature>
<gene>
    <name evidence="10 11 12" type="primary">NEU4</name>
</gene>
<dbReference type="EC" id="3.2.1.18" evidence="3"/>
<keyword evidence="9" id="KW-1185">Reference proteome</keyword>
<dbReference type="FunCoup" id="A0A6J0Z5G1">
    <property type="interactions" value="6"/>
</dbReference>
<dbReference type="GO" id="GO:0009313">
    <property type="term" value="P:oligosaccharide catabolic process"/>
    <property type="evidence" value="ECO:0007669"/>
    <property type="project" value="TreeGrafter"/>
</dbReference>
<dbReference type="GO" id="GO:0005741">
    <property type="term" value="C:mitochondrial outer membrane"/>
    <property type="evidence" value="ECO:0007669"/>
    <property type="project" value="UniProtKB-SubCell"/>
</dbReference>
<dbReference type="PANTHER" id="PTHR10628:SF22">
    <property type="entry name" value="SIALIDASE-4"/>
    <property type="match status" value="1"/>
</dbReference>
<keyword evidence="4" id="KW-0443">Lipid metabolism</keyword>
<dbReference type="GO" id="GO:0006516">
    <property type="term" value="P:glycoprotein catabolic process"/>
    <property type="evidence" value="ECO:0007669"/>
    <property type="project" value="UniProtKB-ARBA"/>
</dbReference>
<keyword evidence="5" id="KW-0119">Carbohydrate metabolism</keyword>
<dbReference type="GeneID" id="110150291"/>
<protein>
    <recommendedName>
        <fullName evidence="3">exo-alpha-sialidase</fullName>
        <ecNumber evidence="3">3.2.1.18</ecNumber>
    </recommendedName>
</protein>
<dbReference type="GO" id="GO:0006689">
    <property type="term" value="P:ganglioside catabolic process"/>
    <property type="evidence" value="ECO:0007669"/>
    <property type="project" value="UniProtKB-ARBA"/>
</dbReference>
<dbReference type="InterPro" id="IPR036278">
    <property type="entry name" value="Sialidase_sf"/>
</dbReference>
<dbReference type="CDD" id="cd15482">
    <property type="entry name" value="Sialidase_non-viral"/>
    <property type="match status" value="1"/>
</dbReference>
<evidence type="ECO:0000256" key="4">
    <source>
        <dbReference type="ARBA" id="ARBA00022963"/>
    </source>
</evidence>
<dbReference type="SUPFAM" id="SSF50939">
    <property type="entry name" value="Sialidases"/>
    <property type="match status" value="1"/>
</dbReference>
<feature type="region of interest" description="Disordered" evidence="7">
    <location>
        <begin position="326"/>
        <end position="371"/>
    </location>
</feature>
<sequence>MAVFLQKASGQRVGQSMGTPRVPARTVLFQRERTGLTYRVPALLPVPPGPTLLAFAEQRLSPDDAHAHRLVQRTGTLAGGSVRWGAPRVLGTAALDEHRSMNPCPVHDARTATVFLFFIAVRGRTPEAAQIAAGRNAARLCCVTSRDAGRSWGGARDLTAEAVGSAEQDWATFAVGPGHGVQLRSGRLLVPAYTYHVVRRECFGRICRTRPQSFAFYSDDHGRTWQHGGLVPSLRSGECQLAAVDGGQAGGVLYCNARSPLGSRVQALSVDEGTSFLPGELVPALAETARGCQGSIVGFPAPPASGREDEEWSVGTSKPLHFPHLCRGAQDAPEEGTGDTRGGGGLGATEGCGDGPGEPGPWESGENRGSRASVLLGPPAALSQSPTWLLYSHPVGRRARLHMGVRLSRAPLDPQSWTEPWVIHEGPSGYSDLASIGPAPGGILTFACLFESGARVSYEEISFCMFSLREVLENVRLGGGHPGPGDKPAGHCQPS</sequence>
<keyword evidence="4" id="KW-0442">Lipid degradation</keyword>
<keyword evidence="6" id="KW-0378">Hydrolase</keyword>